<proteinExistence type="predicted"/>
<dbReference type="Pfam" id="PF07697">
    <property type="entry name" value="7TMR-HDED"/>
    <property type="match status" value="1"/>
</dbReference>
<dbReference type="CDD" id="cd00077">
    <property type="entry name" value="HDc"/>
    <property type="match status" value="1"/>
</dbReference>
<name>A0ABS3HVK1_9ENTE</name>
<dbReference type="PANTHER" id="PTHR36442:SF1">
    <property type="entry name" value="CYCLIC-DI-AMP PHOSPHODIESTERASE PGPH"/>
    <property type="match status" value="1"/>
</dbReference>
<reference evidence="3 4" key="1">
    <citation type="submission" date="2021-03" db="EMBL/GenBank/DDBJ databases">
        <title>Enterococcal diversity collection.</title>
        <authorList>
            <person name="Gilmore M.S."/>
            <person name="Schwartzman J."/>
            <person name="Van Tyne D."/>
            <person name="Martin M."/>
            <person name="Earl A.M."/>
            <person name="Manson A.L."/>
            <person name="Straub T."/>
            <person name="Salamzade R."/>
            <person name="Saavedra J."/>
            <person name="Lebreton F."/>
            <person name="Prichula J."/>
            <person name="Schaufler K."/>
            <person name="Gaca A."/>
            <person name="Sgardioli B."/>
            <person name="Wagenaar J."/>
            <person name="Strong T."/>
        </authorList>
    </citation>
    <scope>NUCLEOTIDE SEQUENCE [LARGE SCALE GENOMIC DNA]</scope>
    <source>
        <strain evidence="3 4">DIV0080</strain>
    </source>
</reference>
<dbReference type="InterPro" id="IPR006675">
    <property type="entry name" value="HDIG_dom"/>
</dbReference>
<dbReference type="NCBIfam" id="TIGR00277">
    <property type="entry name" value="HDIG"/>
    <property type="match status" value="1"/>
</dbReference>
<evidence type="ECO:0000256" key="1">
    <source>
        <dbReference type="SAM" id="Phobius"/>
    </source>
</evidence>
<dbReference type="Gene3D" id="1.10.3210.10">
    <property type="entry name" value="Hypothetical protein af1432"/>
    <property type="match status" value="1"/>
</dbReference>
<dbReference type="EMBL" id="JAFLVX010000018">
    <property type="protein sequence ID" value="MBO0476871.1"/>
    <property type="molecule type" value="Genomic_DNA"/>
</dbReference>
<comment type="caution">
    <text evidence="3">The sequence shown here is derived from an EMBL/GenBank/DDBJ whole genome shotgun (WGS) entry which is preliminary data.</text>
</comment>
<dbReference type="InterPro" id="IPR006674">
    <property type="entry name" value="HD_domain"/>
</dbReference>
<keyword evidence="1" id="KW-1133">Transmembrane helix</keyword>
<dbReference type="RefSeq" id="WP_206966305.1">
    <property type="nucleotide sequence ID" value="NZ_JAFLVX010000018.1"/>
</dbReference>
<dbReference type="Proteomes" id="UP000664857">
    <property type="component" value="Unassembled WGS sequence"/>
</dbReference>
<feature type="transmembrane region" description="Helical" evidence="1">
    <location>
        <begin position="347"/>
        <end position="367"/>
    </location>
</feature>
<keyword evidence="4" id="KW-1185">Reference proteome</keyword>
<dbReference type="Pfam" id="PF07698">
    <property type="entry name" value="7TM-7TMR_HD"/>
    <property type="match status" value="1"/>
</dbReference>
<dbReference type="PANTHER" id="PTHR36442">
    <property type="entry name" value="CYCLIC-DI-AMP PHOSPHODIESTERASE PGPH"/>
    <property type="match status" value="1"/>
</dbReference>
<keyword evidence="1" id="KW-0472">Membrane</keyword>
<feature type="transmembrane region" description="Helical" evidence="1">
    <location>
        <begin position="427"/>
        <end position="447"/>
    </location>
</feature>
<evidence type="ECO:0000313" key="4">
    <source>
        <dbReference type="Proteomes" id="UP000664857"/>
    </source>
</evidence>
<sequence>MKFKFNIKELPDRLGKKYIPILLILMSLLLFLVMRTSVAQKQKVYKEGQLAEETVRANKTIENKTETEEKQRLAMESVTPEYSYDATKADTQVQLVKSLFDMVDKVNKDADRIYNEKLNLAKDKKTISPVTAEERLPMLKSQFEKLNQNSLAYFQSYPDSFYESLFNYSAEELANVKEQSISVVETIMSKKIRNSNLQMEKQAAKEELQYVNITTGMRSTVNTIIDKTVIVNEVLNEKATEQLKQNAKQNVQPVMIYQGEIIVREGEQIEKKALDKIQILGLTNQATSVFPILALIVTILLQLLLVVYITKTQGKEFSAVKSITFYALTMMTSVVFMKLLYLFQKDTLGNVALLFPAAFIPVVLTMFMSRKWGLLSAMFQAIFSIFIFYNLAGTTSLLVITLFYAFSGCIATFLVKKRLESQLKSAFLLLIIVPILFISILTAYQGLDFGDSKTLTSLFVASASGIFSFILSIGLYPYIELMVNDDSVIVLNDLSNPNQPLLKRLLEEAPGTYHHSMMVASLSANAVAAIGGRSLLTRVACYYHDIGKIKHANFFVENLPDGAENPHNFLLPSDSKEIIFSHVTEGVKILEEAGMPQFVIDVCQQHHGTTLMRYFYVKEQERNGDTTEETFRYPGPKPQSKEAGVINIADSCEAAVRAMGHPTNEKIAEFVHNLIRSRLEDGQLVDTGLTLKEISIIEKSIVDGLCSTFHSRIKYPKMKSEAEKMKQEQEGKEI</sequence>
<evidence type="ECO:0000259" key="2">
    <source>
        <dbReference type="SMART" id="SM00471"/>
    </source>
</evidence>
<keyword evidence="1" id="KW-0812">Transmembrane</keyword>
<organism evidence="3 4">
    <name type="scientific">Candidatus Vagococcus giribetii</name>
    <dbReference type="NCBI Taxonomy" id="2230876"/>
    <lineage>
        <taxon>Bacteria</taxon>
        <taxon>Bacillati</taxon>
        <taxon>Bacillota</taxon>
        <taxon>Bacilli</taxon>
        <taxon>Lactobacillales</taxon>
        <taxon>Enterococcaceae</taxon>
        <taxon>Vagococcus</taxon>
    </lineage>
</organism>
<feature type="domain" description="HD/PDEase" evidence="2">
    <location>
        <begin position="508"/>
        <end position="664"/>
    </location>
</feature>
<dbReference type="Pfam" id="PF01966">
    <property type="entry name" value="HD"/>
    <property type="match status" value="1"/>
</dbReference>
<evidence type="ECO:0000313" key="3">
    <source>
        <dbReference type="EMBL" id="MBO0476871.1"/>
    </source>
</evidence>
<accession>A0ABS3HVK1</accession>
<dbReference type="SUPFAM" id="SSF109604">
    <property type="entry name" value="HD-domain/PDEase-like"/>
    <property type="match status" value="1"/>
</dbReference>
<feature type="transmembrane region" description="Helical" evidence="1">
    <location>
        <begin position="322"/>
        <end position="341"/>
    </location>
</feature>
<dbReference type="InterPro" id="IPR003607">
    <property type="entry name" value="HD/PDEase_dom"/>
</dbReference>
<dbReference type="SMART" id="SM00471">
    <property type="entry name" value="HDc"/>
    <property type="match status" value="1"/>
</dbReference>
<feature type="transmembrane region" description="Helical" evidence="1">
    <location>
        <begin position="459"/>
        <end position="479"/>
    </location>
</feature>
<protein>
    <submittedName>
        <fullName evidence="3">HDIG domain-containing protein</fullName>
    </submittedName>
</protein>
<gene>
    <name evidence="3" type="ORF">DOK76_07300</name>
</gene>
<dbReference type="InterPro" id="IPR052722">
    <property type="entry name" value="PgpH_phosphodiesterase"/>
</dbReference>
<dbReference type="InterPro" id="IPR011624">
    <property type="entry name" value="Metal-dep_PHydrolase_7TM_extra"/>
</dbReference>
<feature type="transmembrane region" description="Helical" evidence="1">
    <location>
        <begin position="289"/>
        <end position="310"/>
    </location>
</feature>
<dbReference type="InterPro" id="IPR011621">
    <property type="entry name" value="Metal-dep_PHydrolase_7TM_intra"/>
</dbReference>